<feature type="domain" description="NusB/RsmB/TIM44" evidence="7">
    <location>
        <begin position="5"/>
        <end position="128"/>
    </location>
</feature>
<evidence type="ECO:0000256" key="4">
    <source>
        <dbReference type="ARBA" id="ARBA00023015"/>
    </source>
</evidence>
<dbReference type="GO" id="GO:0006353">
    <property type="term" value="P:DNA-templated transcription termination"/>
    <property type="evidence" value="ECO:0007669"/>
    <property type="project" value="UniProtKB-UniRule"/>
</dbReference>
<dbReference type="RefSeq" id="WP_282197824.1">
    <property type="nucleotide sequence ID" value="NZ_BOQE01000001.1"/>
</dbReference>
<dbReference type="InterPro" id="IPR035926">
    <property type="entry name" value="NusB-like_sf"/>
</dbReference>
<dbReference type="Proteomes" id="UP001057291">
    <property type="component" value="Unassembled WGS sequence"/>
</dbReference>
<dbReference type="InterPro" id="IPR011605">
    <property type="entry name" value="NusB_fam"/>
</dbReference>
<evidence type="ECO:0000256" key="2">
    <source>
        <dbReference type="ARBA" id="ARBA00022814"/>
    </source>
</evidence>
<dbReference type="InterPro" id="IPR006027">
    <property type="entry name" value="NusB_RsmB_TIM44"/>
</dbReference>
<evidence type="ECO:0000256" key="5">
    <source>
        <dbReference type="ARBA" id="ARBA00023163"/>
    </source>
</evidence>
<dbReference type="SUPFAM" id="SSF48013">
    <property type="entry name" value="NusB-like"/>
    <property type="match status" value="1"/>
</dbReference>
<dbReference type="HAMAP" id="MF_00073">
    <property type="entry name" value="NusB"/>
    <property type="match status" value="1"/>
</dbReference>
<dbReference type="Pfam" id="PF01029">
    <property type="entry name" value="NusB"/>
    <property type="match status" value="1"/>
</dbReference>
<reference evidence="8" key="1">
    <citation type="journal article" date="2023" name="Int. J. Syst. Evol. Microbiol.">
        <title>Collibacillus ludicampi gen. nov., sp. nov., a new soil bacterium of the family Alicyclobacillaceae.</title>
        <authorList>
            <person name="Jojima T."/>
            <person name="Ioku Y."/>
            <person name="Fukuta Y."/>
            <person name="Shirasaka N."/>
            <person name="Matsumura Y."/>
            <person name="Mori M."/>
        </authorList>
    </citation>
    <scope>NUCLEOTIDE SEQUENCE</scope>
    <source>
        <strain evidence="8">TP075</strain>
    </source>
</reference>
<comment type="function">
    <text evidence="6">Involved in transcription antitermination. Required for transcription of ribosomal RNA (rRNA) genes. Binds specifically to the boxA antiterminator sequence of the ribosomal RNA (rrn) operons.</text>
</comment>
<dbReference type="GO" id="GO:0003723">
    <property type="term" value="F:RNA binding"/>
    <property type="evidence" value="ECO:0007669"/>
    <property type="project" value="UniProtKB-UniRule"/>
</dbReference>
<dbReference type="AlphaFoldDB" id="A0AAV4L9X0"/>
<gene>
    <name evidence="6 8" type="primary">nusB</name>
    <name evidence="8" type="ORF">DNHGIG_01000</name>
</gene>
<dbReference type="Gene3D" id="1.10.940.10">
    <property type="entry name" value="NusB-like"/>
    <property type="match status" value="1"/>
</dbReference>
<dbReference type="PANTHER" id="PTHR11078">
    <property type="entry name" value="N UTILIZATION SUBSTANCE PROTEIN B-RELATED"/>
    <property type="match status" value="1"/>
</dbReference>
<organism evidence="8 9">
    <name type="scientific">Collibacillus ludicampi</name>
    <dbReference type="NCBI Taxonomy" id="2771369"/>
    <lineage>
        <taxon>Bacteria</taxon>
        <taxon>Bacillati</taxon>
        <taxon>Bacillota</taxon>
        <taxon>Bacilli</taxon>
        <taxon>Bacillales</taxon>
        <taxon>Alicyclobacillaceae</taxon>
        <taxon>Collibacillus</taxon>
    </lineage>
</organism>
<dbReference type="EMBL" id="BOQE01000001">
    <property type="protein sequence ID" value="GIM44551.1"/>
    <property type="molecule type" value="Genomic_DNA"/>
</dbReference>
<keyword evidence="9" id="KW-1185">Reference proteome</keyword>
<protein>
    <recommendedName>
        <fullName evidence="6">Transcription antitermination protein NusB</fullName>
    </recommendedName>
    <alternativeName>
        <fullName evidence="6">Antitermination factor NusB</fullName>
    </alternativeName>
</protein>
<comment type="caution">
    <text evidence="8">The sequence shown here is derived from an EMBL/GenBank/DDBJ whole genome shotgun (WGS) entry which is preliminary data.</text>
</comment>
<proteinExistence type="inferred from homology"/>
<evidence type="ECO:0000259" key="7">
    <source>
        <dbReference type="Pfam" id="PF01029"/>
    </source>
</evidence>
<evidence type="ECO:0000313" key="8">
    <source>
        <dbReference type="EMBL" id="GIM44551.1"/>
    </source>
</evidence>
<comment type="similarity">
    <text evidence="1 6">Belongs to the NusB family.</text>
</comment>
<dbReference type="PANTHER" id="PTHR11078:SF3">
    <property type="entry name" value="ANTITERMINATION NUSB DOMAIN-CONTAINING PROTEIN"/>
    <property type="match status" value="1"/>
</dbReference>
<evidence type="ECO:0000313" key="9">
    <source>
        <dbReference type="Proteomes" id="UP001057291"/>
    </source>
</evidence>
<name>A0AAV4L9X0_9BACL</name>
<dbReference type="GO" id="GO:0031564">
    <property type="term" value="P:transcription antitermination"/>
    <property type="evidence" value="ECO:0007669"/>
    <property type="project" value="UniProtKB-KW"/>
</dbReference>
<keyword evidence="5 6" id="KW-0804">Transcription</keyword>
<dbReference type="NCBIfam" id="TIGR01951">
    <property type="entry name" value="nusB"/>
    <property type="match status" value="1"/>
</dbReference>
<evidence type="ECO:0000256" key="6">
    <source>
        <dbReference type="HAMAP-Rule" id="MF_00073"/>
    </source>
</evidence>
<dbReference type="CDD" id="cd00619">
    <property type="entry name" value="Terminator_NusB"/>
    <property type="match status" value="1"/>
</dbReference>
<evidence type="ECO:0000256" key="1">
    <source>
        <dbReference type="ARBA" id="ARBA00005952"/>
    </source>
</evidence>
<dbReference type="GO" id="GO:0005829">
    <property type="term" value="C:cytosol"/>
    <property type="evidence" value="ECO:0007669"/>
    <property type="project" value="TreeGrafter"/>
</dbReference>
<keyword evidence="2 6" id="KW-0889">Transcription antitermination</keyword>
<keyword evidence="4 6" id="KW-0805">Transcription regulation</keyword>
<keyword evidence="3 6" id="KW-0694">RNA-binding</keyword>
<evidence type="ECO:0000256" key="3">
    <source>
        <dbReference type="ARBA" id="ARBA00022884"/>
    </source>
</evidence>
<sequence length="140" mass="15554">MSRRVAREKALQSLYQIDMADVPVEEAIRHVTEDGGLKDLSFLRKLVMGTEANLKRIDAVIGQYASGWELDRMASVDRNVLRLAVYELLHETDVPVSVVINEAVELAKAFSTPESGKFVNGVLGKIIRDLDILKGSQTNE</sequence>
<accession>A0AAV4L9X0</accession>